<reference evidence="7" key="1">
    <citation type="submission" date="2013-03" db="EMBL/GenBank/DDBJ databases">
        <title>The Genome Sequence of Anopheles epiroticus epiroticus2.</title>
        <authorList>
            <consortium name="The Broad Institute Genomics Platform"/>
            <person name="Neafsey D.E."/>
            <person name="Howell P."/>
            <person name="Walker B."/>
            <person name="Young S.K."/>
            <person name="Zeng Q."/>
            <person name="Gargeya S."/>
            <person name="Fitzgerald M."/>
            <person name="Haas B."/>
            <person name="Abouelleil A."/>
            <person name="Allen A.W."/>
            <person name="Alvarado L."/>
            <person name="Arachchi H.M."/>
            <person name="Berlin A.M."/>
            <person name="Chapman S.B."/>
            <person name="Gainer-Dewar J."/>
            <person name="Goldberg J."/>
            <person name="Griggs A."/>
            <person name="Gujja S."/>
            <person name="Hansen M."/>
            <person name="Howarth C."/>
            <person name="Imamovic A."/>
            <person name="Ireland A."/>
            <person name="Larimer J."/>
            <person name="McCowan C."/>
            <person name="Murphy C."/>
            <person name="Pearson M."/>
            <person name="Poon T.W."/>
            <person name="Priest M."/>
            <person name="Roberts A."/>
            <person name="Saif S."/>
            <person name="Shea T."/>
            <person name="Sisk P."/>
            <person name="Sykes S."/>
            <person name="Wortman J."/>
            <person name="Nusbaum C."/>
            <person name="Birren B."/>
        </authorList>
    </citation>
    <scope>NUCLEOTIDE SEQUENCE [LARGE SCALE GENOMIC DNA]</scope>
    <source>
        <strain evidence="7">Epiroticus2</strain>
    </source>
</reference>
<dbReference type="GO" id="GO:0005576">
    <property type="term" value="C:extracellular region"/>
    <property type="evidence" value="ECO:0007669"/>
    <property type="project" value="UniProtKB-SubCell"/>
</dbReference>
<evidence type="ECO:0000256" key="5">
    <source>
        <dbReference type="ARBA" id="ARBA00023157"/>
    </source>
</evidence>
<evidence type="ECO:0000256" key="1">
    <source>
        <dbReference type="ARBA" id="ARBA00004613"/>
    </source>
</evidence>
<keyword evidence="4" id="KW-0964">Secreted</keyword>
<proteinExistence type="inferred from homology"/>
<dbReference type="PANTHER" id="PTHR21066">
    <property type="entry name" value="ODORANT-BINDING PROTEIN 59A-RELATED"/>
    <property type="match status" value="1"/>
</dbReference>
<sequence>MPRLIPDECIGECVLNETRILVNHRFHVEQAIKVLSARVPNGTLTWMHAVEVAARKCYILQVVDTFYLQQVAENSISPECIPSSYRFLVCTFSIAYRDCPDAYWDIGNELCREFVVALNNCLYLFKHMWEI</sequence>
<evidence type="ECO:0000256" key="2">
    <source>
        <dbReference type="ARBA" id="ARBA00008098"/>
    </source>
</evidence>
<dbReference type="PANTHER" id="PTHR21066:SF3">
    <property type="entry name" value="IP02236P"/>
    <property type="match status" value="1"/>
</dbReference>
<keyword evidence="7" id="KW-1185">Reference proteome</keyword>
<dbReference type="AlphaFoldDB" id="A0A9I3FHC5"/>
<comment type="subcellular location">
    <subcellularLocation>
        <location evidence="1">Secreted</location>
    </subcellularLocation>
</comment>
<comment type="similarity">
    <text evidence="2">Belongs to the PBP/GOBP family.</text>
</comment>
<accession>A0A9I3FHC5</accession>
<keyword evidence="5" id="KW-1015">Disulfide bond</keyword>
<evidence type="ECO:0000256" key="4">
    <source>
        <dbReference type="ARBA" id="ARBA00022525"/>
    </source>
</evidence>
<evidence type="ECO:0000256" key="3">
    <source>
        <dbReference type="ARBA" id="ARBA00022448"/>
    </source>
</evidence>
<organism evidence="6 7">
    <name type="scientific">Anopheles epiroticus</name>
    <dbReference type="NCBI Taxonomy" id="199890"/>
    <lineage>
        <taxon>Eukaryota</taxon>
        <taxon>Metazoa</taxon>
        <taxon>Ecdysozoa</taxon>
        <taxon>Arthropoda</taxon>
        <taxon>Hexapoda</taxon>
        <taxon>Insecta</taxon>
        <taxon>Pterygota</taxon>
        <taxon>Neoptera</taxon>
        <taxon>Endopterygota</taxon>
        <taxon>Diptera</taxon>
        <taxon>Nematocera</taxon>
        <taxon>Culicoidea</taxon>
        <taxon>Culicidae</taxon>
        <taxon>Anophelinae</taxon>
        <taxon>Anopheles</taxon>
    </lineage>
</organism>
<evidence type="ECO:0000313" key="7">
    <source>
        <dbReference type="Proteomes" id="UP000075885"/>
    </source>
</evidence>
<dbReference type="InterPro" id="IPR052295">
    <property type="entry name" value="Odorant-binding_protein"/>
</dbReference>
<name>A0A9I3FHC5_9DIPT</name>
<keyword evidence="3" id="KW-0813">Transport</keyword>
<reference evidence="6" key="2">
    <citation type="submission" date="2023-03" db="UniProtKB">
        <authorList>
            <consortium name="EnsemblMetazoa"/>
        </authorList>
    </citation>
    <scope>IDENTIFICATION</scope>
    <source>
        <strain evidence="6">Epiroticus2</strain>
    </source>
</reference>
<dbReference type="Gene3D" id="1.10.238.270">
    <property type="match status" value="1"/>
</dbReference>
<dbReference type="EnsemblMetazoa" id="AEPI015516-RA">
    <property type="protein sequence ID" value="AEPI015516-PA"/>
    <property type="gene ID" value="AEPI015516"/>
</dbReference>
<protein>
    <submittedName>
        <fullName evidence="6">Uncharacterized protein</fullName>
    </submittedName>
</protein>
<dbReference type="Proteomes" id="UP000075885">
    <property type="component" value="Unassembled WGS sequence"/>
</dbReference>
<evidence type="ECO:0000313" key="6">
    <source>
        <dbReference type="EnsemblMetazoa" id="AEPI015516-PA"/>
    </source>
</evidence>